<evidence type="ECO:0000259" key="10">
    <source>
        <dbReference type="PROSITE" id="PS51186"/>
    </source>
</evidence>
<dbReference type="InterPro" id="IPR016181">
    <property type="entry name" value="Acyl_CoA_acyltransferase"/>
</dbReference>
<dbReference type="PROSITE" id="PS51186">
    <property type="entry name" value="GNAT"/>
    <property type="match status" value="1"/>
</dbReference>
<dbReference type="GO" id="GO:0002101">
    <property type="term" value="P:tRNA wobble cytosine modification"/>
    <property type="evidence" value="ECO:0007669"/>
    <property type="project" value="UniProtKB-UniRule"/>
</dbReference>
<comment type="caution">
    <text evidence="9">Lacks conserved residue(s) required for the propagation of feature annotation.</text>
</comment>
<dbReference type="GO" id="GO:0051392">
    <property type="term" value="F:tRNA cytidine N4-acetyltransferase activity"/>
    <property type="evidence" value="ECO:0007669"/>
    <property type="project" value="UniProtKB-UniRule"/>
</dbReference>
<dbReference type="PANTHER" id="PTHR10925:SF5">
    <property type="entry name" value="RNA CYTIDINE ACETYLTRANSFERASE"/>
    <property type="match status" value="1"/>
</dbReference>
<evidence type="ECO:0000256" key="6">
    <source>
        <dbReference type="ARBA" id="ARBA00022840"/>
    </source>
</evidence>
<comment type="function">
    <text evidence="9">Catalyzes the formation of N(4)-acetylcytidine (ac(4)C) at the wobble position of tRNA(Met), by using acetyl-CoA as an acetyl donor and ATP (or GTP).</text>
</comment>
<dbReference type="GO" id="GO:1990883">
    <property type="term" value="F:18S rRNA cytidine N-acetyltransferase activity"/>
    <property type="evidence" value="ECO:0007669"/>
    <property type="project" value="TreeGrafter"/>
</dbReference>
<dbReference type="Pfam" id="PF13718">
    <property type="entry name" value="GNAT_acetyltr_2"/>
    <property type="match status" value="1"/>
</dbReference>
<sequence>MLSSLFDRLAKDALAHFHRRLLVVSGSRDWCHQQVKQLESIQGVIWVGNDYSGPAKSVGSRQVHRLLGQTVEHLIFDAWSGFNPDSFGQAAGLLQGGGVFILLCPELDEWGHFDDPEYRSLVPHPLPSSAAGRRFINRLCLLLEDDAYTVLYREKEELSGVEIELPEQSDRTDLVDEEVVSPHKTKDQQLSVELILSQFRRGRRPVVITADRGRGKSVALGIAAAQLSGLDFTDILVTAPEYDSAEEAFLMAHQLLPDYEYSPGRLSKGDHHIRFVEPELACLETGEGKVLFVDEAAAIPVPILRKCLENFPRVAFASTIHGYEGNGQGFAIRFRQILQEITPNWKSIHLKQPIRWKENDPLETLVFDVLLLNAQAASIEALKGDSDHYSPEIVKLDRDQLSEDYETLNQLFGLLVLAHYRTSPGDLRILLDSPGLHIWILRINGQVAGAVMVSEEGPLDAELVDDIWSGKRRPRGHLLPQTLVAQEGVKNAAPLKAGRVIRIAVHPHLHGKGLGSQLLQSVEAYSREQGWDYIGSSFAVNAALVKFWQQNNWQTLRLGSSQDSVSGSYAALVMQPISAEAVQLAVQLKARFTEQFHYRLGDDLNSLDIAVVCNLLSKGANRYELTEHEYADLIAFTQHNRSYESCSLSINKFLSSFLSVVDAIQLDHLLQDEEVILLLRKSFQQYGWQELGQEGLGRKGLIRQLRSALSLLLELYQDY</sequence>
<evidence type="ECO:0000256" key="3">
    <source>
        <dbReference type="ARBA" id="ARBA00022679"/>
    </source>
</evidence>
<dbReference type="Gene3D" id="3.40.50.11040">
    <property type="match status" value="1"/>
</dbReference>
<dbReference type="GO" id="GO:0005524">
    <property type="term" value="F:ATP binding"/>
    <property type="evidence" value="ECO:0007669"/>
    <property type="project" value="UniProtKB-UniRule"/>
</dbReference>
<organism evidence="11 12">
    <name type="scientific">Neptuniibacter caesariensis</name>
    <dbReference type="NCBI Taxonomy" id="207954"/>
    <lineage>
        <taxon>Bacteria</taxon>
        <taxon>Pseudomonadati</taxon>
        <taxon>Pseudomonadota</taxon>
        <taxon>Gammaproteobacteria</taxon>
        <taxon>Oceanospirillales</taxon>
        <taxon>Oceanospirillaceae</taxon>
        <taxon>Neptuniibacter</taxon>
    </lineage>
</organism>
<name>A0A7U8C944_NEPCE</name>
<keyword evidence="4 9" id="KW-0819">tRNA processing</keyword>
<evidence type="ECO:0000256" key="1">
    <source>
        <dbReference type="ARBA" id="ARBA00022490"/>
    </source>
</evidence>
<dbReference type="Pfam" id="PF08351">
    <property type="entry name" value="TmcA_N"/>
    <property type="match status" value="1"/>
</dbReference>
<proteinExistence type="inferred from homology"/>
<keyword evidence="1 9" id="KW-0963">Cytoplasm</keyword>
<comment type="similarity">
    <text evidence="9">Belongs to the TmcA family.</text>
</comment>
<gene>
    <name evidence="9" type="primary">tmcA</name>
    <name evidence="11" type="ORF">MED92_15268</name>
</gene>
<dbReference type="RefSeq" id="WP_007020719.1">
    <property type="nucleotide sequence ID" value="NZ_CH724125.1"/>
</dbReference>
<feature type="binding site" evidence="9">
    <location>
        <position position="355"/>
    </location>
    <ligand>
        <name>ATP</name>
        <dbReference type="ChEBI" id="CHEBI:30616"/>
    </ligand>
</feature>
<dbReference type="InterPro" id="IPR013562">
    <property type="entry name" value="TmcA/NAT10_N"/>
</dbReference>
<reference evidence="11 12" key="1">
    <citation type="submission" date="2006-02" db="EMBL/GenBank/DDBJ databases">
        <authorList>
            <person name="Pinhassi J."/>
            <person name="Pedros-Alio C."/>
            <person name="Ferriera S."/>
            <person name="Johnson J."/>
            <person name="Kravitz S."/>
            <person name="Halpern A."/>
            <person name="Remington K."/>
            <person name="Beeson K."/>
            <person name="Tran B."/>
            <person name="Rogers Y.-H."/>
            <person name="Friedman R."/>
            <person name="Venter J.C."/>
        </authorList>
    </citation>
    <scope>NUCLEOTIDE SEQUENCE [LARGE SCALE GENOMIC DNA]</scope>
    <source>
        <strain evidence="11 12">MED92</strain>
    </source>
</reference>
<dbReference type="Pfam" id="PF05127">
    <property type="entry name" value="NAT10_TcmA_helicase"/>
    <property type="match status" value="1"/>
</dbReference>
<dbReference type="AlphaFoldDB" id="A0A7U8C944"/>
<keyword evidence="8 9" id="KW-0012">Acyltransferase</keyword>
<keyword evidence="12" id="KW-1185">Reference proteome</keyword>
<dbReference type="InterPro" id="IPR032672">
    <property type="entry name" value="TmcA/NAT10/Kre33"/>
</dbReference>
<dbReference type="InterPro" id="IPR024914">
    <property type="entry name" value="tRNA_acetyltr_TmcA"/>
</dbReference>
<evidence type="ECO:0000256" key="4">
    <source>
        <dbReference type="ARBA" id="ARBA00022694"/>
    </source>
</evidence>
<dbReference type="InterPro" id="IPR038321">
    <property type="entry name" value="TmcA_C_sf"/>
</dbReference>
<comment type="caution">
    <text evidence="11">The sequence shown here is derived from an EMBL/GenBank/DDBJ whole genome shotgun (WGS) entry which is preliminary data.</text>
</comment>
<feature type="binding site" evidence="9">
    <location>
        <begin position="503"/>
        <end position="505"/>
    </location>
    <ligand>
        <name>acetyl-CoA</name>
        <dbReference type="ChEBI" id="CHEBI:57288"/>
    </ligand>
</feature>
<dbReference type="EMBL" id="AAOW01000003">
    <property type="protein sequence ID" value="EAR62409.1"/>
    <property type="molecule type" value="Genomic_DNA"/>
</dbReference>
<keyword evidence="2 9" id="KW-0820">tRNA-binding</keyword>
<dbReference type="OrthoDB" id="5578851at2"/>
<feature type="domain" description="N-acetyltransferase" evidence="10">
    <location>
        <begin position="391"/>
        <end position="589"/>
    </location>
</feature>
<evidence type="ECO:0000313" key="11">
    <source>
        <dbReference type="EMBL" id="EAR62409.1"/>
    </source>
</evidence>
<dbReference type="GO" id="GO:1904812">
    <property type="term" value="P:rRNA acetylation involved in maturation of SSU-rRNA"/>
    <property type="evidence" value="ECO:0007669"/>
    <property type="project" value="TreeGrafter"/>
</dbReference>
<evidence type="ECO:0000256" key="9">
    <source>
        <dbReference type="HAMAP-Rule" id="MF_01886"/>
    </source>
</evidence>
<dbReference type="EC" id="2.3.1.193" evidence="9"/>
<keyword evidence="5 9" id="KW-0547">Nucleotide-binding</keyword>
<protein>
    <recommendedName>
        <fullName evidence="9">tRNA(Met) cytidine acetyltransferase TmcA</fullName>
        <ecNumber evidence="9">2.3.1.193</ecNumber>
    </recommendedName>
</protein>
<dbReference type="InterPro" id="IPR007807">
    <property type="entry name" value="TcmA/NAT10_helicase"/>
</dbReference>
<dbReference type="Gene3D" id="1.20.120.890">
    <property type="entry name" value="tRNA(Met) cytidine acetyltransferase, tail domain"/>
    <property type="match status" value="1"/>
</dbReference>
<dbReference type="InterPro" id="IPR000182">
    <property type="entry name" value="GNAT_dom"/>
</dbReference>
<evidence type="ECO:0000256" key="5">
    <source>
        <dbReference type="ARBA" id="ARBA00022741"/>
    </source>
</evidence>
<dbReference type="GO" id="GO:0051391">
    <property type="term" value="P:tRNA acetylation"/>
    <property type="evidence" value="ECO:0007669"/>
    <property type="project" value="UniProtKB-UniRule"/>
</dbReference>
<dbReference type="SUPFAM" id="SSF52540">
    <property type="entry name" value="P-loop containing nucleoside triphosphate hydrolases"/>
    <property type="match status" value="1"/>
</dbReference>
<evidence type="ECO:0000256" key="7">
    <source>
        <dbReference type="ARBA" id="ARBA00022884"/>
    </source>
</evidence>
<keyword evidence="6 9" id="KW-0067">ATP-binding</keyword>
<evidence type="ECO:0000256" key="2">
    <source>
        <dbReference type="ARBA" id="ARBA00022555"/>
    </source>
</evidence>
<dbReference type="GO" id="GO:0000049">
    <property type="term" value="F:tRNA binding"/>
    <property type="evidence" value="ECO:0007669"/>
    <property type="project" value="UniProtKB-UniRule"/>
</dbReference>
<feature type="binding site" evidence="9">
    <location>
        <position position="188"/>
    </location>
    <ligand>
        <name>ATP</name>
        <dbReference type="ChEBI" id="CHEBI:30616"/>
    </ligand>
</feature>
<accession>A0A7U8C944</accession>
<evidence type="ECO:0000256" key="8">
    <source>
        <dbReference type="ARBA" id="ARBA00023315"/>
    </source>
</evidence>
<evidence type="ECO:0000313" key="12">
    <source>
        <dbReference type="Proteomes" id="UP000002171"/>
    </source>
</evidence>
<keyword evidence="7 9" id="KW-0694">RNA-binding</keyword>
<comment type="catalytic activity">
    <reaction evidence="9">
        <text>cytidine(34) in elongator tRNA(Met) + acetyl-CoA + ATP + H2O = N(4)-acetylcytidine(34) in elongator tRNA(Met) + ADP + phosphate + CoA + H(+)</text>
        <dbReference type="Rhea" id="RHEA:43788"/>
        <dbReference type="Rhea" id="RHEA-COMP:10693"/>
        <dbReference type="Rhea" id="RHEA-COMP:10694"/>
        <dbReference type="ChEBI" id="CHEBI:15377"/>
        <dbReference type="ChEBI" id="CHEBI:15378"/>
        <dbReference type="ChEBI" id="CHEBI:30616"/>
        <dbReference type="ChEBI" id="CHEBI:43474"/>
        <dbReference type="ChEBI" id="CHEBI:57287"/>
        <dbReference type="ChEBI" id="CHEBI:57288"/>
        <dbReference type="ChEBI" id="CHEBI:74900"/>
        <dbReference type="ChEBI" id="CHEBI:82748"/>
        <dbReference type="ChEBI" id="CHEBI:456216"/>
        <dbReference type="EC" id="2.3.1.193"/>
    </reaction>
</comment>
<dbReference type="PANTHER" id="PTHR10925">
    <property type="entry name" value="N-ACETYLTRANSFERASE 10"/>
    <property type="match status" value="1"/>
</dbReference>
<dbReference type="InterPro" id="IPR027417">
    <property type="entry name" value="P-loop_NTPase"/>
</dbReference>
<comment type="subcellular location">
    <subcellularLocation>
        <location evidence="9">Cytoplasm</location>
    </subcellularLocation>
</comment>
<dbReference type="Gene3D" id="3.40.50.300">
    <property type="entry name" value="P-loop containing nucleotide triphosphate hydrolases"/>
    <property type="match status" value="1"/>
</dbReference>
<keyword evidence="3 9" id="KW-0808">Transferase</keyword>
<dbReference type="HAMAP" id="MF_01886">
    <property type="entry name" value="tRNA_acetyltr_TmcA"/>
    <property type="match status" value="1"/>
</dbReference>
<dbReference type="GO" id="GO:0005737">
    <property type="term" value="C:cytoplasm"/>
    <property type="evidence" value="ECO:0007669"/>
    <property type="project" value="UniProtKB-SubCell"/>
</dbReference>
<dbReference type="SUPFAM" id="SSF55729">
    <property type="entry name" value="Acyl-CoA N-acyltransferases (Nat)"/>
    <property type="match status" value="1"/>
</dbReference>
<dbReference type="Gene3D" id="3.40.630.30">
    <property type="match status" value="1"/>
</dbReference>
<dbReference type="Proteomes" id="UP000002171">
    <property type="component" value="Unassembled WGS sequence"/>
</dbReference>
<dbReference type="CDD" id="cd04301">
    <property type="entry name" value="NAT_SF"/>
    <property type="match status" value="1"/>
</dbReference>